<evidence type="ECO:0000259" key="2">
    <source>
        <dbReference type="Pfam" id="PF16173"/>
    </source>
</evidence>
<evidence type="ECO:0000313" key="3">
    <source>
        <dbReference type="EMBL" id="MBO8423756.1"/>
    </source>
</evidence>
<protein>
    <submittedName>
        <fullName evidence="3">DUF4874 domain-containing protein</fullName>
    </submittedName>
</protein>
<dbReference type="Pfam" id="PF16173">
    <property type="entry name" value="DUF4874"/>
    <property type="match status" value="1"/>
</dbReference>
<evidence type="ECO:0000313" key="4">
    <source>
        <dbReference type="Proteomes" id="UP000727857"/>
    </source>
</evidence>
<dbReference type="Proteomes" id="UP000727857">
    <property type="component" value="Unassembled WGS sequence"/>
</dbReference>
<reference evidence="3" key="1">
    <citation type="submission" date="2020-10" db="EMBL/GenBank/DDBJ databases">
        <authorList>
            <person name="Gilroy R."/>
        </authorList>
    </citation>
    <scope>NUCLEOTIDE SEQUENCE</scope>
    <source>
        <strain evidence="3">517</strain>
    </source>
</reference>
<sequence>MRKLAYKTITSILLAAMCLAAVFLTSCNKIKISDYPATGTSYIYPVDGSVAPYDPNSGYVINPSRGMRGETYITLGRNEAYPDSGEDPYERLDDQLTKYAPDGIALMQVYVYLTEYSNTDLPASALSELKAYFEEISRRGVKMLLRFAYEYTSEQKTGPRTRDIVRHCKQLKTFFEENAELIDNTVYAMQLGMIGLWGEGHGNVHYLNKRKVIAAVADMVPDDIFIMVRTPELLSLVPEDEECRFGIHDDFLVGYDHEWGMISFDDPAYPKLLNKSKHALTDGEMPWGDAGIEGIDMLGVLKQCAGYGLTSLSIEHNYIEEGNAYYLKKWQSVYLTGTELEANSLPYNPALLTENGITVFDYLKHHLGYQLVASNLEISDGTVTFMITNYGMAAAHGFRIELICDGKVTQFNGDGDLSSLNQFGQRIFSAPYSGGDIGIRIYSVRDDTAEVKLYNSVPFVNGVNVIYEG</sequence>
<organism evidence="3 4">
    <name type="scientific">Candidatus Stercoripulliclostridium pullicola</name>
    <dbReference type="NCBI Taxonomy" id="2840953"/>
    <lineage>
        <taxon>Bacteria</taxon>
        <taxon>Bacillati</taxon>
        <taxon>Bacillota</taxon>
        <taxon>Clostridia</taxon>
        <taxon>Eubacteriales</taxon>
        <taxon>Candidatus Stercoripulliclostridium</taxon>
    </lineage>
</organism>
<gene>
    <name evidence="3" type="ORF">IAB16_01850</name>
</gene>
<keyword evidence="1" id="KW-0732">Signal</keyword>
<dbReference type="InterPro" id="IPR032379">
    <property type="entry name" value="DUF4874"/>
</dbReference>
<dbReference type="PROSITE" id="PS51257">
    <property type="entry name" value="PROKAR_LIPOPROTEIN"/>
    <property type="match status" value="1"/>
</dbReference>
<dbReference type="EMBL" id="JADINF010000045">
    <property type="protein sequence ID" value="MBO8423756.1"/>
    <property type="molecule type" value="Genomic_DNA"/>
</dbReference>
<name>A0A940DG51_9FIRM</name>
<feature type="domain" description="DUF4874" evidence="2">
    <location>
        <begin position="93"/>
        <end position="232"/>
    </location>
</feature>
<feature type="chain" id="PRO_5039622300" evidence="1">
    <location>
        <begin position="21"/>
        <end position="469"/>
    </location>
</feature>
<proteinExistence type="predicted"/>
<accession>A0A940DG51</accession>
<comment type="caution">
    <text evidence="3">The sequence shown here is derived from an EMBL/GenBank/DDBJ whole genome shotgun (WGS) entry which is preliminary data.</text>
</comment>
<dbReference type="AlphaFoldDB" id="A0A940DG51"/>
<reference evidence="3" key="2">
    <citation type="journal article" date="2021" name="PeerJ">
        <title>Extensive microbial diversity within the chicken gut microbiome revealed by metagenomics and culture.</title>
        <authorList>
            <person name="Gilroy R."/>
            <person name="Ravi A."/>
            <person name="Getino M."/>
            <person name="Pursley I."/>
            <person name="Horton D.L."/>
            <person name="Alikhan N.F."/>
            <person name="Baker D."/>
            <person name="Gharbi K."/>
            <person name="Hall N."/>
            <person name="Watson M."/>
            <person name="Adriaenssens E.M."/>
            <person name="Foster-Nyarko E."/>
            <person name="Jarju S."/>
            <person name="Secka A."/>
            <person name="Antonio M."/>
            <person name="Oren A."/>
            <person name="Chaudhuri R.R."/>
            <person name="La Ragione R."/>
            <person name="Hildebrand F."/>
            <person name="Pallen M.J."/>
        </authorList>
    </citation>
    <scope>NUCLEOTIDE SEQUENCE</scope>
    <source>
        <strain evidence="3">517</strain>
    </source>
</reference>
<feature type="signal peptide" evidence="1">
    <location>
        <begin position="1"/>
        <end position="20"/>
    </location>
</feature>
<evidence type="ECO:0000256" key="1">
    <source>
        <dbReference type="SAM" id="SignalP"/>
    </source>
</evidence>